<protein>
    <recommendedName>
        <fullName evidence="4">DUF3560 domain-containing protein</fullName>
    </recommendedName>
</protein>
<sequence>MNHTATYSPEDNKLRIYPGDRLDDELGEEYAEFKKAGYRWAAKQECFVCPRWTPKAEDWALRLAGEIEDEDYSPLERSADRAERFGCYRDKRRTEAHDHADTFEAGPSAFGHQNQQRAERQAARLDKQRVKAVSQWSKAEYWQRRTAGVISHALYKARPEVRRGRIKKLEADQRKHLKVIELLSKCRENWQKVAGCDDPEKALKWAIALAGNASGWQEFAHPETGRKATLYSLLQPYEGIDDRPITGHEAAALYLSLPDVNEPGSSWSRWTAHYELRMSYENAMLANEGGQAGEVEMEPGGWIFPDKRQGRRLRYTEGNGDWYQIVKVNRSPVTKRVTSVVVSARSDNNYDNDGKPFGEDNPRPVAEQRIDVTRLGKDSYRAPTDQEREVFKQQQAERKAKAKASKPKSVKLLNPTDEDAERLQGILNDKARKKYDKAHPEGSYQAGKFEPAEVCRMTQAKYSARSRGDYSTAETRTFHNFGGIIARKSSNMWSQHGQEYDAALGPAVCKLRTADSGGYAAYTPQRIVILTDKPQKPLPLDWDNLGCEKPQNSEALSEVTA</sequence>
<reference evidence="2 3" key="1">
    <citation type="submission" date="2019-03" db="EMBL/GenBank/DDBJ databases">
        <title>Deep-cultivation of Planctomycetes and their phenomic and genomic characterization uncovers novel biology.</title>
        <authorList>
            <person name="Wiegand S."/>
            <person name="Jogler M."/>
            <person name="Boedeker C."/>
            <person name="Pinto D."/>
            <person name="Vollmers J."/>
            <person name="Rivas-Marin E."/>
            <person name="Kohn T."/>
            <person name="Peeters S.H."/>
            <person name="Heuer A."/>
            <person name="Rast P."/>
            <person name="Oberbeckmann S."/>
            <person name="Bunk B."/>
            <person name="Jeske O."/>
            <person name="Meyerdierks A."/>
            <person name="Storesund J.E."/>
            <person name="Kallscheuer N."/>
            <person name="Luecker S."/>
            <person name="Lage O.M."/>
            <person name="Pohl T."/>
            <person name="Merkel B.J."/>
            <person name="Hornburger P."/>
            <person name="Mueller R.-W."/>
            <person name="Bruemmer F."/>
            <person name="Labrenz M."/>
            <person name="Spormann A.M."/>
            <person name="Op den Camp H."/>
            <person name="Overmann J."/>
            <person name="Amann R."/>
            <person name="Jetten M.S.M."/>
            <person name="Mascher T."/>
            <person name="Medema M.H."/>
            <person name="Devos D.P."/>
            <person name="Kaster A.-K."/>
            <person name="Ovreas L."/>
            <person name="Rohde M."/>
            <person name="Galperin M.Y."/>
            <person name="Jogler C."/>
        </authorList>
    </citation>
    <scope>NUCLEOTIDE SEQUENCE [LARGE SCALE GENOMIC DNA]</scope>
    <source>
        <strain evidence="2 3">Enr17</strain>
    </source>
</reference>
<evidence type="ECO:0008006" key="4">
    <source>
        <dbReference type="Google" id="ProtNLM"/>
    </source>
</evidence>
<keyword evidence="3" id="KW-1185">Reference proteome</keyword>
<dbReference type="AlphaFoldDB" id="A0A518I902"/>
<dbReference type="RefSeq" id="WP_145307471.1">
    <property type="nucleotide sequence ID" value="NZ_CP037452.1"/>
</dbReference>
<evidence type="ECO:0000313" key="3">
    <source>
        <dbReference type="Proteomes" id="UP000318313"/>
    </source>
</evidence>
<feature type="compositionally biased region" description="Basic residues" evidence="1">
    <location>
        <begin position="400"/>
        <end position="409"/>
    </location>
</feature>
<evidence type="ECO:0000256" key="1">
    <source>
        <dbReference type="SAM" id="MobiDB-lite"/>
    </source>
</evidence>
<organism evidence="2 3">
    <name type="scientific">Gimesia fumaroli</name>
    <dbReference type="NCBI Taxonomy" id="2527976"/>
    <lineage>
        <taxon>Bacteria</taxon>
        <taxon>Pseudomonadati</taxon>
        <taxon>Planctomycetota</taxon>
        <taxon>Planctomycetia</taxon>
        <taxon>Planctomycetales</taxon>
        <taxon>Planctomycetaceae</taxon>
        <taxon>Gimesia</taxon>
    </lineage>
</organism>
<dbReference type="OrthoDB" id="9803716at2"/>
<proteinExistence type="predicted"/>
<dbReference type="KEGG" id="gfm:Enr17x_16130"/>
<feature type="region of interest" description="Disordered" evidence="1">
    <location>
        <begin position="100"/>
        <end position="122"/>
    </location>
</feature>
<gene>
    <name evidence="2" type="ORF">Enr17x_16130</name>
</gene>
<dbReference type="EMBL" id="CP037452">
    <property type="protein sequence ID" value="QDV49593.1"/>
    <property type="molecule type" value="Genomic_DNA"/>
</dbReference>
<dbReference type="Proteomes" id="UP000318313">
    <property type="component" value="Chromosome"/>
</dbReference>
<dbReference type="Pfam" id="PF12083">
    <property type="entry name" value="DUF3560"/>
    <property type="match status" value="1"/>
</dbReference>
<evidence type="ECO:0000313" key="2">
    <source>
        <dbReference type="EMBL" id="QDV49593.1"/>
    </source>
</evidence>
<feature type="region of interest" description="Disordered" evidence="1">
    <location>
        <begin position="345"/>
        <end position="417"/>
    </location>
</feature>
<feature type="compositionally biased region" description="Basic and acidic residues" evidence="1">
    <location>
        <begin position="352"/>
        <end position="399"/>
    </location>
</feature>
<dbReference type="InterPro" id="IPR021944">
    <property type="entry name" value="DUF3560"/>
</dbReference>
<name>A0A518I902_9PLAN</name>
<accession>A0A518I902</accession>